<organism evidence="1 2">
    <name type="scientific">Zea mays</name>
    <name type="common">Maize</name>
    <dbReference type="NCBI Taxonomy" id="4577"/>
    <lineage>
        <taxon>Eukaryota</taxon>
        <taxon>Viridiplantae</taxon>
        <taxon>Streptophyta</taxon>
        <taxon>Embryophyta</taxon>
        <taxon>Tracheophyta</taxon>
        <taxon>Spermatophyta</taxon>
        <taxon>Magnoliopsida</taxon>
        <taxon>Liliopsida</taxon>
        <taxon>Poales</taxon>
        <taxon>Poaceae</taxon>
        <taxon>PACMAD clade</taxon>
        <taxon>Panicoideae</taxon>
        <taxon>Andropogonodae</taxon>
        <taxon>Andropogoneae</taxon>
        <taxon>Tripsacinae</taxon>
        <taxon>Zea</taxon>
    </lineage>
</organism>
<dbReference type="Gramene" id="Zm00001eb037240_T001">
    <property type="protein sequence ID" value="Zm00001eb037240_P001"/>
    <property type="gene ID" value="Zm00001eb037240"/>
</dbReference>
<dbReference type="AlphaFoldDB" id="A0A804LUD7"/>
<evidence type="ECO:0000313" key="1">
    <source>
        <dbReference type="EnsemblPlants" id="Zm00001eb037240_P001"/>
    </source>
</evidence>
<reference evidence="2" key="1">
    <citation type="submission" date="2015-12" db="EMBL/GenBank/DDBJ databases">
        <title>Update maize B73 reference genome by single molecule sequencing technologies.</title>
        <authorList>
            <consortium name="Maize Genome Sequencing Project"/>
            <person name="Ware D."/>
        </authorList>
    </citation>
    <scope>NUCLEOTIDE SEQUENCE [LARGE SCALE GENOMIC DNA]</scope>
    <source>
        <strain evidence="2">cv. B73</strain>
    </source>
</reference>
<accession>A0A804LUD7</accession>
<dbReference type="EnsemblPlants" id="Zm00001eb037240_T001">
    <property type="protein sequence ID" value="Zm00001eb037240_P001"/>
    <property type="gene ID" value="Zm00001eb037240"/>
</dbReference>
<sequence length="135" mass="14658">MLLDMLGARSADVVCSVDMDCAVDFMPLLDYTEELAPTAIQGSNEPLQPARFPGTRRRVDGKPVELPTPSPTAVSVVASICPYRRTASSAYNCVDNIPPDIISQLLAFSNKFCYEGLKPTYDNRVAAMVRGLDDA</sequence>
<name>A0A804LUD7_MAIZE</name>
<reference evidence="1" key="2">
    <citation type="submission" date="2019-07" db="EMBL/GenBank/DDBJ databases">
        <authorList>
            <person name="Seetharam A."/>
            <person name="Woodhouse M."/>
            <person name="Cannon E."/>
        </authorList>
    </citation>
    <scope>NUCLEOTIDE SEQUENCE [LARGE SCALE GENOMIC DNA]</scope>
    <source>
        <strain evidence="1">cv. B73</strain>
    </source>
</reference>
<evidence type="ECO:0000313" key="2">
    <source>
        <dbReference type="Proteomes" id="UP000007305"/>
    </source>
</evidence>
<protein>
    <submittedName>
        <fullName evidence="1">Uncharacterized protein</fullName>
    </submittedName>
</protein>
<reference evidence="1" key="3">
    <citation type="submission" date="2021-05" db="UniProtKB">
        <authorList>
            <consortium name="EnsemblPlants"/>
        </authorList>
    </citation>
    <scope>IDENTIFICATION</scope>
    <source>
        <strain evidence="1">cv. B73</strain>
    </source>
</reference>
<keyword evidence="2" id="KW-1185">Reference proteome</keyword>
<proteinExistence type="predicted"/>
<dbReference type="InParanoid" id="A0A804LUD7"/>
<dbReference type="Proteomes" id="UP000007305">
    <property type="component" value="Chromosome 1"/>
</dbReference>